<evidence type="ECO:0000256" key="8">
    <source>
        <dbReference type="ARBA" id="ARBA00023069"/>
    </source>
</evidence>
<dbReference type="Proteomes" id="UP000001940">
    <property type="component" value="Chromosome V"/>
</dbReference>
<evidence type="ECO:0000256" key="6">
    <source>
        <dbReference type="ARBA" id="ARBA00022725"/>
    </source>
</evidence>
<dbReference type="WormBase" id="F21F8.9">
    <property type="protein sequence ID" value="CE09543"/>
    <property type="gene ID" value="WBGene00006184"/>
    <property type="gene designation" value="str-136"/>
</dbReference>
<dbReference type="Pfam" id="PF10326">
    <property type="entry name" value="7TM_GPCR_Str"/>
    <property type="match status" value="1"/>
</dbReference>
<dbReference type="GO" id="GO:0007186">
    <property type="term" value="P:G protein-coupled receptor signaling pathway"/>
    <property type="evidence" value="ECO:0000318"/>
    <property type="project" value="GO_Central"/>
</dbReference>
<dbReference type="PaxDb" id="6239-F21F8.9"/>
<evidence type="ECO:0000256" key="13">
    <source>
        <dbReference type="ARBA" id="ARBA00054965"/>
    </source>
</evidence>
<dbReference type="PIR" id="T29415">
    <property type="entry name" value="T29415"/>
</dbReference>
<dbReference type="CTD" id="192009"/>
<name>O01535_CAEEL</name>
<feature type="transmembrane region" description="Helical" evidence="19">
    <location>
        <begin position="254"/>
        <end position="279"/>
    </location>
</feature>
<dbReference type="EMBL" id="BX284605">
    <property type="protein sequence ID" value="CCD64752.1"/>
    <property type="molecule type" value="Genomic_DNA"/>
</dbReference>
<dbReference type="PROSITE" id="PS50262">
    <property type="entry name" value="G_PROTEIN_RECEP_F1_2"/>
    <property type="match status" value="1"/>
</dbReference>
<dbReference type="HOGENOM" id="CLU_036335_2_1_1"/>
<comment type="similarity">
    <text evidence="14">Belongs to the nematode receptor-like protein str family.</text>
</comment>
<evidence type="ECO:0000256" key="7">
    <source>
        <dbReference type="ARBA" id="ARBA00022989"/>
    </source>
</evidence>
<keyword evidence="9 19" id="KW-0472">Membrane</keyword>
<keyword evidence="5 19" id="KW-0812">Transmembrane</keyword>
<keyword evidence="10 21" id="KW-0675">Receptor</keyword>
<feature type="transmembrane region" description="Helical" evidence="19">
    <location>
        <begin position="136"/>
        <end position="157"/>
    </location>
</feature>
<dbReference type="PhylomeDB" id="O01535"/>
<comment type="function">
    <text evidence="13">An odorant receptor which affects chemotaxis to the volatile odorant diacetyl. Specifies AWA neuronal cell fate via the odr-7 pathway.</text>
</comment>
<dbReference type="FunFam" id="1.20.1070.10:FF:000128">
    <property type="entry name" value="Seven TM Receptor"/>
    <property type="match status" value="1"/>
</dbReference>
<dbReference type="UCSC" id="F21F8.9">
    <property type="organism name" value="c. elegans"/>
</dbReference>
<dbReference type="STRING" id="6239.F21F8.9.1"/>
<evidence type="ECO:0000256" key="3">
    <source>
        <dbReference type="ARBA" id="ARBA00022500"/>
    </source>
</evidence>
<dbReference type="SUPFAM" id="SSF81321">
    <property type="entry name" value="Family A G protein-coupled receptor-like"/>
    <property type="match status" value="1"/>
</dbReference>
<protein>
    <recommendedName>
        <fullName evidence="16">Serpentine receptor class r-10</fullName>
    </recommendedName>
    <alternativeName>
        <fullName evidence="17">Odorant response abnormal protein 10</fullName>
    </alternativeName>
    <alternativeName>
        <fullName evidence="18">Olfactory receptor 10</fullName>
    </alternativeName>
</protein>
<feature type="domain" description="G-protein coupled receptors family 1 profile" evidence="20">
    <location>
        <begin position="26"/>
        <end position="305"/>
    </location>
</feature>
<comment type="subcellular location">
    <subcellularLocation>
        <location evidence="1">Cell projection</location>
        <location evidence="1">Cilium membrane</location>
        <topology evidence="1">Multi-pass membrane protein</topology>
    </subcellularLocation>
</comment>
<dbReference type="GeneID" id="192009"/>
<evidence type="ECO:0000256" key="14">
    <source>
        <dbReference type="ARBA" id="ARBA00061678"/>
    </source>
</evidence>
<dbReference type="InterPro" id="IPR017452">
    <property type="entry name" value="GPCR_Rhodpsn_7TM"/>
</dbReference>
<evidence type="ECO:0000256" key="18">
    <source>
        <dbReference type="ARBA" id="ARBA00082489"/>
    </source>
</evidence>
<keyword evidence="8" id="KW-0969">Cilium</keyword>
<evidence type="ECO:0000256" key="17">
    <source>
        <dbReference type="ARBA" id="ARBA00078653"/>
    </source>
</evidence>
<keyword evidence="7 19" id="KW-1133">Transmembrane helix</keyword>
<evidence type="ECO:0000313" key="21">
    <source>
        <dbReference type="EMBL" id="CCD64752.1"/>
    </source>
</evidence>
<keyword evidence="11" id="KW-0325">Glycoprotein</keyword>
<dbReference type="RefSeq" id="NP_505137.1">
    <property type="nucleotide sequence ID" value="NM_072736.1"/>
</dbReference>
<dbReference type="GO" id="GO:0042048">
    <property type="term" value="P:olfactory behavior"/>
    <property type="evidence" value="ECO:0000318"/>
    <property type="project" value="GO_Central"/>
</dbReference>
<dbReference type="AlphaFoldDB" id="O01535"/>
<accession>O01535</accession>
<evidence type="ECO:0000259" key="20">
    <source>
        <dbReference type="PROSITE" id="PS50262"/>
    </source>
</evidence>
<feature type="transmembrane region" description="Helical" evidence="19">
    <location>
        <begin position="213"/>
        <end position="233"/>
    </location>
</feature>
<keyword evidence="22" id="KW-1185">Reference proteome</keyword>
<evidence type="ECO:0000256" key="2">
    <source>
        <dbReference type="ARBA" id="ARBA00022475"/>
    </source>
</evidence>
<evidence type="ECO:0000256" key="12">
    <source>
        <dbReference type="ARBA" id="ARBA00023273"/>
    </source>
</evidence>
<dbReference type="KEGG" id="cel:CELE_F21F8.9"/>
<sequence>MVCTVNLIRYLHSIHYIGFASAQLMNSILVFLIVTRSKNSLGSYRHSMLIFTLASMAYSWVEIIGQPVAHMKGSMFVVFTHNLSINLSYSLGEFLVCLHCVLTGFVASLLSCQFFYRYVALCKTHLLVYLQGKKLFLIFTPSVIVFIIWFIMFYFGMPNILEKQEYLKKEFKICFNVDSSKTPFVGPMYWSRGENGEINWKITEVIASQLCSFLSIISFLAILYCAISIYSTINSLRHNLSPKMLDVNRQIFKMLCMQTIIPMITMYTPVALFAILLLFGQDIPYLGNLTSCSLAVYPVIEPIIAMTCISAFRRATINAVTCSHSVSPTTAVLPVLVSKYRNTEKQL</sequence>
<evidence type="ECO:0000256" key="10">
    <source>
        <dbReference type="ARBA" id="ARBA00023170"/>
    </source>
</evidence>
<dbReference type="PANTHER" id="PTHR22943">
    <property type="entry name" value="7-TRANSMEMBRANE DOMAIN RECEPTOR C.ELEGANS"/>
    <property type="match status" value="1"/>
</dbReference>
<dbReference type="InParanoid" id="O01535"/>
<proteinExistence type="inferred from homology"/>
<keyword evidence="12" id="KW-0966">Cell projection</keyword>
<evidence type="ECO:0000313" key="23">
    <source>
        <dbReference type="WormBase" id="F21F8.9"/>
    </source>
</evidence>
<evidence type="ECO:0000256" key="19">
    <source>
        <dbReference type="SAM" id="Phobius"/>
    </source>
</evidence>
<keyword evidence="6" id="KW-0552">Olfaction</keyword>
<keyword evidence="4" id="KW-0716">Sensory transduction</keyword>
<evidence type="ECO:0000256" key="15">
    <source>
        <dbReference type="ARBA" id="ARBA00064300"/>
    </source>
</evidence>
<dbReference type="SMR" id="O01535"/>
<dbReference type="GO" id="GO:0006935">
    <property type="term" value="P:chemotaxis"/>
    <property type="evidence" value="ECO:0007669"/>
    <property type="project" value="UniProtKB-KW"/>
</dbReference>
<feature type="transmembrane region" description="Helical" evidence="19">
    <location>
        <begin position="14"/>
        <end position="35"/>
    </location>
</feature>
<organism evidence="21 22">
    <name type="scientific">Caenorhabditis elegans</name>
    <dbReference type="NCBI Taxonomy" id="6239"/>
    <lineage>
        <taxon>Eukaryota</taxon>
        <taxon>Metazoa</taxon>
        <taxon>Ecdysozoa</taxon>
        <taxon>Nematoda</taxon>
        <taxon>Chromadorea</taxon>
        <taxon>Rhabditida</taxon>
        <taxon>Rhabditina</taxon>
        <taxon>Rhabditomorpha</taxon>
        <taxon>Rhabditoidea</taxon>
        <taxon>Rhabditidae</taxon>
        <taxon>Peloderinae</taxon>
        <taxon>Caenorhabditis</taxon>
    </lineage>
</organism>
<evidence type="ECO:0000256" key="11">
    <source>
        <dbReference type="ARBA" id="ARBA00023180"/>
    </source>
</evidence>
<reference evidence="21 22" key="1">
    <citation type="journal article" date="1998" name="Science">
        <title>Genome sequence of the nematode C. elegans: a platform for investigating biology.</title>
        <authorList>
            <consortium name="The C. elegans sequencing consortium"/>
            <person name="Sulson J.E."/>
            <person name="Waterston R."/>
        </authorList>
    </citation>
    <scope>NUCLEOTIDE SEQUENCE [LARGE SCALE GENOMIC DNA]</scope>
    <source>
        <strain evidence="21 22">Bristol N2</strain>
    </source>
</reference>
<feature type="transmembrane region" description="Helical" evidence="19">
    <location>
        <begin position="47"/>
        <end position="69"/>
    </location>
</feature>
<evidence type="ECO:0000256" key="4">
    <source>
        <dbReference type="ARBA" id="ARBA00022606"/>
    </source>
</evidence>
<dbReference type="GO" id="GO:0038022">
    <property type="term" value="F:G protein-coupled olfactory receptor activity"/>
    <property type="evidence" value="ECO:0000318"/>
    <property type="project" value="GO_Central"/>
</dbReference>
<evidence type="ECO:0000256" key="9">
    <source>
        <dbReference type="ARBA" id="ARBA00023136"/>
    </source>
</evidence>
<dbReference type="eggNOG" id="ENOG502T36A">
    <property type="taxonomic scope" value="Eukaryota"/>
</dbReference>
<dbReference type="GO" id="GO:0060170">
    <property type="term" value="C:ciliary membrane"/>
    <property type="evidence" value="ECO:0007669"/>
    <property type="project" value="UniProtKB-SubCell"/>
</dbReference>
<evidence type="ECO:0000256" key="1">
    <source>
        <dbReference type="ARBA" id="ARBA00004272"/>
    </source>
</evidence>
<gene>
    <name evidence="21 23" type="primary">str-136</name>
    <name evidence="21" type="ORF">CELE_F21F8.9</name>
    <name evidence="23" type="ORF">F21F8.9</name>
</gene>
<dbReference type="GO" id="GO:0005886">
    <property type="term" value="C:plasma membrane"/>
    <property type="evidence" value="ECO:0000318"/>
    <property type="project" value="GO_Central"/>
</dbReference>
<feature type="transmembrane region" description="Helical" evidence="19">
    <location>
        <begin position="89"/>
        <end position="116"/>
    </location>
</feature>
<comment type="subunit">
    <text evidence="15">Interacts with odr-4.</text>
</comment>
<dbReference type="PANTHER" id="PTHR22943:SF38">
    <property type="entry name" value="G-PROTEIN COUPLED RECEPTORS FAMILY 1 PROFILE DOMAIN-CONTAINING PROTEIN-RELATED"/>
    <property type="match status" value="1"/>
</dbReference>
<dbReference type="InterPro" id="IPR019428">
    <property type="entry name" value="7TM_GPCR_serpentine_rcpt_Str"/>
</dbReference>
<dbReference type="AGR" id="WB:WBGene00006184"/>
<evidence type="ECO:0000256" key="5">
    <source>
        <dbReference type="ARBA" id="ARBA00022692"/>
    </source>
</evidence>
<evidence type="ECO:0000256" key="16">
    <source>
        <dbReference type="ARBA" id="ARBA00067967"/>
    </source>
</evidence>
<keyword evidence="3" id="KW-0145">Chemotaxis</keyword>
<evidence type="ECO:0000313" key="22">
    <source>
        <dbReference type="Proteomes" id="UP000001940"/>
    </source>
</evidence>
<keyword evidence="2" id="KW-1003">Cell membrane</keyword>